<proteinExistence type="predicted"/>
<dbReference type="AlphaFoldDB" id="A0AAV9U0T0"/>
<dbReference type="Proteomes" id="UP001375240">
    <property type="component" value="Unassembled WGS sequence"/>
</dbReference>
<organism evidence="3 4">
    <name type="scientific">Orbilia brochopaga</name>
    <dbReference type="NCBI Taxonomy" id="3140254"/>
    <lineage>
        <taxon>Eukaryota</taxon>
        <taxon>Fungi</taxon>
        <taxon>Dikarya</taxon>
        <taxon>Ascomycota</taxon>
        <taxon>Pezizomycotina</taxon>
        <taxon>Orbiliomycetes</taxon>
        <taxon>Orbiliales</taxon>
        <taxon>Orbiliaceae</taxon>
        <taxon>Orbilia</taxon>
    </lineage>
</organism>
<keyword evidence="4" id="KW-1185">Reference proteome</keyword>
<feature type="compositionally biased region" description="Acidic residues" evidence="2">
    <location>
        <begin position="119"/>
        <end position="129"/>
    </location>
</feature>
<feature type="region of interest" description="Disordered" evidence="2">
    <location>
        <begin position="93"/>
        <end position="144"/>
    </location>
</feature>
<evidence type="ECO:0000313" key="3">
    <source>
        <dbReference type="EMBL" id="KAK6330347.1"/>
    </source>
</evidence>
<evidence type="ECO:0000256" key="2">
    <source>
        <dbReference type="SAM" id="MobiDB-lite"/>
    </source>
</evidence>
<accession>A0AAV9U0T0</accession>
<evidence type="ECO:0000313" key="4">
    <source>
        <dbReference type="Proteomes" id="UP001375240"/>
    </source>
</evidence>
<gene>
    <name evidence="3" type="ORF">TWF696_003443</name>
</gene>
<name>A0AAV9U0T0_9PEZI</name>
<sequence length="186" mass="20583">MTTRALPEGLSPHKHHQDDAADKHAGTVKRQKRSEENFESLDDIFPPAQPLSSIDDFSLTIPIGESSEMDMEIPEPSSPTVRHSMRRSCAFIRSAGAPSPSSNIGRRSVSVAVKSESSENSDDQYMEEGDAMKTGEPNGEDERANEAIEVLKGIIEEKESEIRKLRMEVRQLKKVVELAGFGKQAF</sequence>
<evidence type="ECO:0000256" key="1">
    <source>
        <dbReference type="SAM" id="Coils"/>
    </source>
</evidence>
<protein>
    <submittedName>
        <fullName evidence="3">Uncharacterized protein</fullName>
    </submittedName>
</protein>
<dbReference type="EMBL" id="JAVHNQ010000018">
    <property type="protein sequence ID" value="KAK6330347.1"/>
    <property type="molecule type" value="Genomic_DNA"/>
</dbReference>
<comment type="caution">
    <text evidence="3">The sequence shown here is derived from an EMBL/GenBank/DDBJ whole genome shotgun (WGS) entry which is preliminary data.</text>
</comment>
<feature type="coiled-coil region" evidence="1">
    <location>
        <begin position="148"/>
        <end position="175"/>
    </location>
</feature>
<reference evidence="3 4" key="1">
    <citation type="submission" date="2019-10" db="EMBL/GenBank/DDBJ databases">
        <authorList>
            <person name="Palmer J.M."/>
        </authorList>
    </citation>
    <scope>NUCLEOTIDE SEQUENCE [LARGE SCALE GENOMIC DNA]</scope>
    <source>
        <strain evidence="3 4">TWF696</strain>
    </source>
</reference>
<feature type="compositionally biased region" description="Basic and acidic residues" evidence="2">
    <location>
        <begin position="16"/>
        <end position="25"/>
    </location>
</feature>
<feature type="region of interest" description="Disordered" evidence="2">
    <location>
        <begin position="1"/>
        <end position="55"/>
    </location>
</feature>
<keyword evidence="1" id="KW-0175">Coiled coil</keyword>